<organism evidence="2">
    <name type="scientific">viral metagenome</name>
    <dbReference type="NCBI Taxonomy" id="1070528"/>
    <lineage>
        <taxon>unclassified sequences</taxon>
        <taxon>metagenomes</taxon>
        <taxon>organismal metagenomes</taxon>
    </lineage>
</organism>
<name>A0A6M3JIL0_9ZZZZ</name>
<keyword evidence="1" id="KW-0472">Membrane</keyword>
<protein>
    <submittedName>
        <fullName evidence="2">Uncharacterized protein</fullName>
    </submittedName>
</protein>
<gene>
    <name evidence="2" type="ORF">MM415A04054_0003</name>
</gene>
<sequence>MKSFLIAVFILFGIFAMGNALIAIPQTKSVIHQMYISISIMIGLLSWILAAILNIDLNVEIKNAEE</sequence>
<evidence type="ECO:0000313" key="2">
    <source>
        <dbReference type="EMBL" id="QJA70019.1"/>
    </source>
</evidence>
<evidence type="ECO:0000256" key="1">
    <source>
        <dbReference type="SAM" id="Phobius"/>
    </source>
</evidence>
<keyword evidence="1" id="KW-1133">Transmembrane helix</keyword>
<keyword evidence="1" id="KW-0812">Transmembrane</keyword>
<proteinExistence type="predicted"/>
<reference evidence="2" key="1">
    <citation type="submission" date="2020-03" db="EMBL/GenBank/DDBJ databases">
        <title>The deep terrestrial virosphere.</title>
        <authorList>
            <person name="Holmfeldt K."/>
            <person name="Nilsson E."/>
            <person name="Simone D."/>
            <person name="Lopez-Fernandez M."/>
            <person name="Wu X."/>
            <person name="de Brujin I."/>
            <person name="Lundin D."/>
            <person name="Andersson A."/>
            <person name="Bertilsson S."/>
            <person name="Dopson M."/>
        </authorList>
    </citation>
    <scope>NUCLEOTIDE SEQUENCE</scope>
    <source>
        <strain evidence="2">MM415A04054</strain>
    </source>
</reference>
<dbReference type="AlphaFoldDB" id="A0A6M3JIL0"/>
<dbReference type="EMBL" id="MT141757">
    <property type="protein sequence ID" value="QJA70019.1"/>
    <property type="molecule type" value="Genomic_DNA"/>
</dbReference>
<accession>A0A6M3JIL0</accession>
<feature type="transmembrane region" description="Helical" evidence="1">
    <location>
        <begin position="33"/>
        <end position="53"/>
    </location>
</feature>